<name>A0ABY4PQY3_9ACTN</name>
<dbReference type="RefSeq" id="WP_249586788.1">
    <property type="nucleotide sequence ID" value="NZ_BAAAQL010000008.1"/>
</dbReference>
<keyword evidence="3" id="KW-1185">Reference proteome</keyword>
<feature type="compositionally biased region" description="Basic and acidic residues" evidence="1">
    <location>
        <begin position="344"/>
        <end position="357"/>
    </location>
</feature>
<reference evidence="2 3" key="1">
    <citation type="submission" date="2022-05" db="EMBL/GenBank/DDBJ databases">
        <authorList>
            <person name="Zhou X."/>
            <person name="Li K."/>
            <person name="Man Y."/>
        </authorList>
    </citation>
    <scope>NUCLEOTIDE SEQUENCE [LARGE SCALE GENOMIC DNA]</scope>
    <source>
        <strain evidence="2 3">MS405</strain>
    </source>
</reference>
<feature type="compositionally biased region" description="Low complexity" evidence="1">
    <location>
        <begin position="247"/>
        <end position="263"/>
    </location>
</feature>
<proteinExistence type="predicted"/>
<sequence>MAVGQLPDQVREFARYLRDLLARLDPGAGWCGVFWSRDPEGMRACLDGSEVPPWDVMEALLHDLATRYGAQAAERETERARALHGASLAAYDARPGGRGLLGERLDMMLTEQRFAVERQADLGRALAAAATAHEVERLNRDLAWVRDDHERATARCAELRERIELLDRADRPQWVDFGTPVSDDFAAEDFDAFDGQAPTALGARRVGGFGGAGDGLDTGSSELGGRTREFGESPGGRGAPAPDSRTVSVDVDPADSGSGSGPEASPPDAPDVPVVPKQGRKSRDTSRRPRRPRGARFAGFTGLDEGADAADPVGAPEAAGQPPAVGTPRGARFAHASEGGGEEAEGRDTEGPDRDAERVTAEAVAALVRLRGEGRSGEAHGVLVEAAGWPAARIPVLAGELHRAGLGADWSTLLWEAASLPPDRLVALADALAGSGRADDCRKLLRQGVSRPAPEIAEAVLALIDAGREREARALLDAYLRVRTPEDAAGCAHTDPYRLIPLLLQAAQGVSDERHWDLVHALRVAGFSA</sequence>
<evidence type="ECO:0000256" key="1">
    <source>
        <dbReference type="SAM" id="MobiDB-lite"/>
    </source>
</evidence>
<dbReference type="Proteomes" id="UP000829992">
    <property type="component" value="Chromosome"/>
</dbReference>
<protein>
    <recommendedName>
        <fullName evidence="4">UL36 very large tegument protein</fullName>
    </recommendedName>
</protein>
<evidence type="ECO:0000313" key="3">
    <source>
        <dbReference type="Proteomes" id="UP000829992"/>
    </source>
</evidence>
<accession>A0ABY4PQY3</accession>
<gene>
    <name evidence="2" type="ORF">M4V62_09415</name>
</gene>
<evidence type="ECO:0000313" key="2">
    <source>
        <dbReference type="EMBL" id="UQT55299.1"/>
    </source>
</evidence>
<dbReference type="EMBL" id="CP097289">
    <property type="protein sequence ID" value="UQT55299.1"/>
    <property type="molecule type" value="Genomic_DNA"/>
</dbReference>
<evidence type="ECO:0008006" key="4">
    <source>
        <dbReference type="Google" id="ProtNLM"/>
    </source>
</evidence>
<feature type="region of interest" description="Disordered" evidence="1">
    <location>
        <begin position="210"/>
        <end position="357"/>
    </location>
</feature>
<organism evidence="2 3">
    <name type="scientific">Streptomyces durmitorensis</name>
    <dbReference type="NCBI Taxonomy" id="319947"/>
    <lineage>
        <taxon>Bacteria</taxon>
        <taxon>Bacillati</taxon>
        <taxon>Actinomycetota</taxon>
        <taxon>Actinomycetes</taxon>
        <taxon>Kitasatosporales</taxon>
        <taxon>Streptomycetaceae</taxon>
        <taxon>Streptomyces</taxon>
    </lineage>
</organism>